<accession>A0ABT7VR70</accession>
<dbReference type="EMBL" id="JAUCGM010000073">
    <property type="protein sequence ID" value="MDM8562157.1"/>
    <property type="molecule type" value="Genomic_DNA"/>
</dbReference>
<keyword evidence="2" id="KW-1185">Reference proteome</keyword>
<evidence type="ECO:0000313" key="2">
    <source>
        <dbReference type="Proteomes" id="UP001171945"/>
    </source>
</evidence>
<reference evidence="1" key="1">
    <citation type="submission" date="2023-06" db="EMBL/GenBank/DDBJ databases">
        <title>Uncultivated large filamentous bacteria from sulfidic sediments reveal new species and different genomic features in energy metabolism and defense.</title>
        <authorList>
            <person name="Fonseca A."/>
        </authorList>
    </citation>
    <scope>NUCLEOTIDE SEQUENCE</scope>
    <source>
        <strain evidence="1">HSG4</strain>
    </source>
</reference>
<evidence type="ECO:0000313" key="1">
    <source>
        <dbReference type="EMBL" id="MDM8562157.1"/>
    </source>
</evidence>
<gene>
    <name evidence="1" type="ORF">QUF54_02265</name>
</gene>
<comment type="caution">
    <text evidence="1">The sequence shown here is derived from an EMBL/GenBank/DDBJ whole genome shotgun (WGS) entry which is preliminary data.</text>
</comment>
<dbReference type="InterPro" id="IPR012547">
    <property type="entry name" value="PDDEXK_9"/>
</dbReference>
<dbReference type="Proteomes" id="UP001171945">
    <property type="component" value="Unassembled WGS sequence"/>
</dbReference>
<proteinExistence type="predicted"/>
<organism evidence="1 2">
    <name type="scientific">Candidatus Marithioploca araucensis</name>
    <dbReference type="NCBI Taxonomy" id="70273"/>
    <lineage>
        <taxon>Bacteria</taxon>
        <taxon>Pseudomonadati</taxon>
        <taxon>Pseudomonadota</taxon>
        <taxon>Gammaproteobacteria</taxon>
        <taxon>Thiotrichales</taxon>
        <taxon>Thiotrichaceae</taxon>
        <taxon>Candidatus Marithioploca</taxon>
    </lineage>
</organism>
<dbReference type="Pfam" id="PF08011">
    <property type="entry name" value="PDDEXK_9"/>
    <property type="match status" value="1"/>
</dbReference>
<name>A0ABT7VR70_9GAMM</name>
<protein>
    <submittedName>
        <fullName evidence="1">PD-(D/E)XK nuclease domain-containing protein</fullName>
    </submittedName>
</protein>
<sequence>MNEQEPLTLDQLAYRFGVDEIVKATKDTPFMLSLLYYFGVLTLSGEISLNGKLIFKIPNLVIRKLYVERISELLLPEFTLKEEAQRFVEQFYQNGKIQPLCQFIERTYFKVFDNRVDAKVFFKEKTLSLDYRWTNELTIKTAFLTLLFNDTFYLMDSETALKRTYADLTMIIRPDMRQYQLLDFLMEFKYVSLKQVGLTGEEVKQKTDAQLKALDVVKAQLAESKKQVNHYRKTLLAHYDNKLRLQSYTVVAIGYERLLSWEW</sequence>